<protein>
    <recommendedName>
        <fullName evidence="3">DUF1353 domain-containing protein</fullName>
    </recommendedName>
</protein>
<evidence type="ECO:0000256" key="1">
    <source>
        <dbReference type="SAM" id="Phobius"/>
    </source>
</evidence>
<evidence type="ECO:0008006" key="3">
    <source>
        <dbReference type="Google" id="ProtNLM"/>
    </source>
</evidence>
<sequence>MDEQYLAAGVIHDFLWRQAMAGEITFGYANWVFVDALRSLGVWWWRRWAMWLAVSINAGRLGVFHWFRCRRGRT</sequence>
<accession>A0A6H1ZQB6</accession>
<reference evidence="2" key="1">
    <citation type="submission" date="2020-03" db="EMBL/GenBank/DDBJ databases">
        <title>The deep terrestrial virosphere.</title>
        <authorList>
            <person name="Holmfeldt K."/>
            <person name="Nilsson E."/>
            <person name="Simone D."/>
            <person name="Lopez-Fernandez M."/>
            <person name="Wu X."/>
            <person name="de Brujin I."/>
            <person name="Lundin D."/>
            <person name="Andersson A."/>
            <person name="Bertilsson S."/>
            <person name="Dopson M."/>
        </authorList>
    </citation>
    <scope>NUCLEOTIDE SEQUENCE</scope>
    <source>
        <strain evidence="2">TM448A01426</strain>
    </source>
</reference>
<evidence type="ECO:0000313" key="2">
    <source>
        <dbReference type="EMBL" id="QJA49698.1"/>
    </source>
</evidence>
<keyword evidence="1" id="KW-0812">Transmembrane</keyword>
<name>A0A6H1ZQB6_9ZZZZ</name>
<dbReference type="Pfam" id="PF07087">
    <property type="entry name" value="DUF1353"/>
    <property type="match status" value="1"/>
</dbReference>
<organism evidence="2">
    <name type="scientific">viral metagenome</name>
    <dbReference type="NCBI Taxonomy" id="1070528"/>
    <lineage>
        <taxon>unclassified sequences</taxon>
        <taxon>metagenomes</taxon>
        <taxon>organismal metagenomes</taxon>
    </lineage>
</organism>
<dbReference type="InterPro" id="IPR010767">
    <property type="entry name" value="Phage_CGC-2007_Cje0229"/>
</dbReference>
<feature type="transmembrane region" description="Helical" evidence="1">
    <location>
        <begin position="48"/>
        <end position="67"/>
    </location>
</feature>
<proteinExistence type="predicted"/>
<dbReference type="EMBL" id="MT144149">
    <property type="protein sequence ID" value="QJA49698.1"/>
    <property type="molecule type" value="Genomic_DNA"/>
</dbReference>
<dbReference type="AlphaFoldDB" id="A0A6H1ZQB6"/>
<keyword evidence="1" id="KW-1133">Transmembrane helix</keyword>
<gene>
    <name evidence="2" type="ORF">TM448A01426_0016</name>
</gene>
<keyword evidence="1" id="KW-0472">Membrane</keyword>